<dbReference type="EMBL" id="VEPZ02001051">
    <property type="protein sequence ID" value="KAE8697399.1"/>
    <property type="molecule type" value="Genomic_DNA"/>
</dbReference>
<keyword evidence="13" id="KW-1185">Reference proteome</keyword>
<proteinExistence type="inferred from homology"/>
<keyword evidence="3" id="KW-0444">Lipid biosynthesis</keyword>
<keyword evidence="6" id="KW-0256">Endoplasmic reticulum</keyword>
<keyword evidence="9 11" id="KW-0472">Membrane</keyword>
<dbReference type="GO" id="GO:0019432">
    <property type="term" value="P:triglyceride biosynthetic process"/>
    <property type="evidence" value="ECO:0007669"/>
    <property type="project" value="UniProtKB-ARBA"/>
</dbReference>
<comment type="caution">
    <text evidence="12">The sequence shown here is derived from an EMBL/GenBank/DDBJ whole genome shotgun (WGS) entry which is preliminary data.</text>
</comment>
<evidence type="ECO:0000256" key="1">
    <source>
        <dbReference type="ARBA" id="ARBA00004477"/>
    </source>
</evidence>
<dbReference type="Pfam" id="PF03982">
    <property type="entry name" value="DAGAT"/>
    <property type="match status" value="1"/>
</dbReference>
<name>A0A6A3A2I3_HIBSY</name>
<dbReference type="Proteomes" id="UP000436088">
    <property type="component" value="Unassembled WGS sequence"/>
</dbReference>
<reference evidence="12" key="1">
    <citation type="submission" date="2019-09" db="EMBL/GenBank/DDBJ databases">
        <title>Draft genome information of white flower Hibiscus syriacus.</title>
        <authorList>
            <person name="Kim Y.-M."/>
        </authorList>
    </citation>
    <scope>NUCLEOTIDE SEQUENCE [LARGE SCALE GENOMIC DNA]</scope>
    <source>
        <strain evidence="12">YM2019G1</strain>
    </source>
</reference>
<evidence type="ECO:0000256" key="10">
    <source>
        <dbReference type="ARBA" id="ARBA00023315"/>
    </source>
</evidence>
<evidence type="ECO:0000256" key="4">
    <source>
        <dbReference type="ARBA" id="ARBA00022679"/>
    </source>
</evidence>
<keyword evidence="4" id="KW-0808">Transferase</keyword>
<keyword evidence="8" id="KW-0443">Lipid metabolism</keyword>
<evidence type="ECO:0000256" key="6">
    <source>
        <dbReference type="ARBA" id="ARBA00022824"/>
    </source>
</evidence>
<evidence type="ECO:0000256" key="5">
    <source>
        <dbReference type="ARBA" id="ARBA00022692"/>
    </source>
</evidence>
<feature type="transmembrane region" description="Helical" evidence="11">
    <location>
        <begin position="64"/>
        <end position="81"/>
    </location>
</feature>
<evidence type="ECO:0000256" key="2">
    <source>
        <dbReference type="ARBA" id="ARBA00005420"/>
    </source>
</evidence>
<evidence type="ECO:0000256" key="11">
    <source>
        <dbReference type="SAM" id="Phobius"/>
    </source>
</evidence>
<gene>
    <name evidence="12" type="ORF">F3Y22_tig00110621pilonHSYRG00198</name>
</gene>
<dbReference type="GO" id="GO:0005789">
    <property type="term" value="C:endoplasmic reticulum membrane"/>
    <property type="evidence" value="ECO:0007669"/>
    <property type="project" value="UniProtKB-SubCell"/>
</dbReference>
<dbReference type="InterPro" id="IPR007130">
    <property type="entry name" value="DAGAT"/>
</dbReference>
<evidence type="ECO:0000256" key="7">
    <source>
        <dbReference type="ARBA" id="ARBA00022989"/>
    </source>
</evidence>
<organism evidence="12 13">
    <name type="scientific">Hibiscus syriacus</name>
    <name type="common">Rose of Sharon</name>
    <dbReference type="NCBI Taxonomy" id="106335"/>
    <lineage>
        <taxon>Eukaryota</taxon>
        <taxon>Viridiplantae</taxon>
        <taxon>Streptophyta</taxon>
        <taxon>Embryophyta</taxon>
        <taxon>Tracheophyta</taxon>
        <taxon>Spermatophyta</taxon>
        <taxon>Magnoliopsida</taxon>
        <taxon>eudicotyledons</taxon>
        <taxon>Gunneridae</taxon>
        <taxon>Pentapetalae</taxon>
        <taxon>rosids</taxon>
        <taxon>malvids</taxon>
        <taxon>Malvales</taxon>
        <taxon>Malvaceae</taxon>
        <taxon>Malvoideae</taxon>
        <taxon>Hibiscus</taxon>
    </lineage>
</organism>
<dbReference type="GO" id="GO:0004144">
    <property type="term" value="F:diacylglycerol O-acyltransferase activity"/>
    <property type="evidence" value="ECO:0007669"/>
    <property type="project" value="UniProtKB-ARBA"/>
</dbReference>
<evidence type="ECO:0000256" key="9">
    <source>
        <dbReference type="ARBA" id="ARBA00023136"/>
    </source>
</evidence>
<dbReference type="PANTHER" id="PTHR12317">
    <property type="entry name" value="DIACYLGLYCEROL O-ACYLTRANSFERASE"/>
    <property type="match status" value="1"/>
</dbReference>
<evidence type="ECO:0000256" key="8">
    <source>
        <dbReference type="ARBA" id="ARBA00023098"/>
    </source>
</evidence>
<protein>
    <submittedName>
        <fullName evidence="12">Diacylglycerol acyltransferase family isoform 3</fullName>
    </submittedName>
</protein>
<evidence type="ECO:0000313" key="13">
    <source>
        <dbReference type="Proteomes" id="UP000436088"/>
    </source>
</evidence>
<feature type="transmembrane region" description="Helical" evidence="11">
    <location>
        <begin position="35"/>
        <end position="58"/>
    </location>
</feature>
<comment type="similarity">
    <text evidence="2">Belongs to the diacylglycerol acyltransferase family.</text>
</comment>
<keyword evidence="5 11" id="KW-0812">Transmembrane</keyword>
<sequence>MAEQMEERHAAAEAGTAYRKFSGKDEFPSNMFNRILAIALWLGSLHFNFFLLLFSFLFLPFSKFLMVVGFLLVFMVLPLDPHSKFGRRLSRTHLPYQHPMHVVVGKPIELKRNPKPAAEEVQEVHDQFVKALQDLFERHKAGMG</sequence>
<comment type="subcellular location">
    <subcellularLocation>
        <location evidence="1">Endoplasmic reticulum membrane</location>
        <topology evidence="1">Multi-pass membrane protein</topology>
    </subcellularLocation>
</comment>
<keyword evidence="10 12" id="KW-0012">Acyltransferase</keyword>
<evidence type="ECO:0000256" key="3">
    <source>
        <dbReference type="ARBA" id="ARBA00022516"/>
    </source>
</evidence>
<evidence type="ECO:0000313" key="12">
    <source>
        <dbReference type="EMBL" id="KAE8697399.1"/>
    </source>
</evidence>
<dbReference type="AlphaFoldDB" id="A0A6A3A2I3"/>
<keyword evidence="7 11" id="KW-1133">Transmembrane helix</keyword>
<dbReference type="PANTHER" id="PTHR12317:SF63">
    <property type="entry name" value="DIACYLGLYCEROL O-ACYLTRANSFERASE 2"/>
    <property type="match status" value="1"/>
</dbReference>
<accession>A0A6A3A2I3</accession>